<dbReference type="SUPFAM" id="SSF46785">
    <property type="entry name" value="Winged helix' DNA-binding domain"/>
    <property type="match status" value="1"/>
</dbReference>
<protein>
    <submittedName>
        <fullName evidence="6">Transcriptional regulator</fullName>
    </submittedName>
</protein>
<sequence length="298" mass="32237">MDNRFGDIETFLMVAGEGSLAAAAKALRLTPSAVSRSIARLEQRLGVTLLRRTTRALALTPEGVTYRDRMAVLLGDMMALEAGLGEDRTAPRGLLRINASPSFGIECLIPILPGFRDLYPAVTVDLTLSDTIVDLVEERADVAIRIGPLRDTSLRAKKLGHSAMVLVASPAYLARRGTPQTPDDLDDHDCLRFSFRRSIDGWPFRIGGKLVQRPVQGSFYGNSGEVVRQMAVAGGGIARHGHFHVASDIRAGRLVEVLADYNPGDGEDIHALYAAEDRTAARVRAFLDHLDGAMPVVG</sequence>
<evidence type="ECO:0000259" key="5">
    <source>
        <dbReference type="PROSITE" id="PS50931"/>
    </source>
</evidence>
<dbReference type="EMBL" id="JGVR01000014">
    <property type="protein sequence ID" value="KEZ18730.1"/>
    <property type="molecule type" value="Genomic_DNA"/>
</dbReference>
<gene>
    <name evidence="6" type="ORF">CP98_02441</name>
</gene>
<dbReference type="STRING" id="13690.AX777_05040"/>
<dbReference type="Gene3D" id="1.10.10.10">
    <property type="entry name" value="Winged helix-like DNA-binding domain superfamily/Winged helix DNA-binding domain"/>
    <property type="match status" value="1"/>
</dbReference>
<dbReference type="InterPro" id="IPR036388">
    <property type="entry name" value="WH-like_DNA-bd_sf"/>
</dbReference>
<dbReference type="PANTHER" id="PTHR30537">
    <property type="entry name" value="HTH-TYPE TRANSCRIPTIONAL REGULATOR"/>
    <property type="match status" value="1"/>
</dbReference>
<comment type="caution">
    <text evidence="6">The sequence shown here is derived from an EMBL/GenBank/DDBJ whole genome shotgun (WGS) entry which is preliminary data.</text>
</comment>
<proteinExistence type="inferred from homology"/>
<dbReference type="FunFam" id="1.10.10.10:FF:000001">
    <property type="entry name" value="LysR family transcriptional regulator"/>
    <property type="match status" value="1"/>
</dbReference>
<evidence type="ECO:0000256" key="2">
    <source>
        <dbReference type="ARBA" id="ARBA00023015"/>
    </source>
</evidence>
<dbReference type="PRINTS" id="PR00039">
    <property type="entry name" value="HTHLYSR"/>
</dbReference>
<dbReference type="PANTHER" id="PTHR30537:SF71">
    <property type="entry name" value="TRANSCRIPTIONAL REGULATORY PROTEIN"/>
    <property type="match status" value="1"/>
</dbReference>
<dbReference type="Gene3D" id="3.40.190.290">
    <property type="match status" value="1"/>
</dbReference>
<dbReference type="FunFam" id="3.40.190.290:FF:000001">
    <property type="entry name" value="Transcriptional regulator, LysR family"/>
    <property type="match status" value="1"/>
</dbReference>
<evidence type="ECO:0000256" key="4">
    <source>
        <dbReference type="ARBA" id="ARBA00023163"/>
    </source>
</evidence>
<dbReference type="eggNOG" id="COG0583">
    <property type="taxonomic scope" value="Bacteria"/>
</dbReference>
<dbReference type="PROSITE" id="PS50931">
    <property type="entry name" value="HTH_LYSR"/>
    <property type="match status" value="1"/>
</dbReference>
<dbReference type="SUPFAM" id="SSF53850">
    <property type="entry name" value="Periplasmic binding protein-like II"/>
    <property type="match status" value="1"/>
</dbReference>
<evidence type="ECO:0000256" key="3">
    <source>
        <dbReference type="ARBA" id="ARBA00023125"/>
    </source>
</evidence>
<dbReference type="InterPro" id="IPR005119">
    <property type="entry name" value="LysR_subst-bd"/>
</dbReference>
<keyword evidence="3" id="KW-0238">DNA-binding</keyword>
<dbReference type="AlphaFoldDB" id="A0A084EL88"/>
<name>A0A084EL88_SPHYA</name>
<evidence type="ECO:0000313" key="6">
    <source>
        <dbReference type="EMBL" id="KEZ18730.1"/>
    </source>
</evidence>
<accession>A0A084EL88</accession>
<organism evidence="6 7">
    <name type="scientific">Sphingobium yanoikuyae</name>
    <name type="common">Sphingomonas yanoikuyae</name>
    <dbReference type="NCBI Taxonomy" id="13690"/>
    <lineage>
        <taxon>Bacteria</taxon>
        <taxon>Pseudomonadati</taxon>
        <taxon>Pseudomonadota</taxon>
        <taxon>Alphaproteobacteria</taxon>
        <taxon>Sphingomonadales</taxon>
        <taxon>Sphingomonadaceae</taxon>
        <taxon>Sphingobium</taxon>
    </lineage>
</organism>
<dbReference type="Proteomes" id="UP000028534">
    <property type="component" value="Unassembled WGS sequence"/>
</dbReference>
<dbReference type="InterPro" id="IPR058163">
    <property type="entry name" value="LysR-type_TF_proteobact-type"/>
</dbReference>
<dbReference type="GO" id="GO:0006351">
    <property type="term" value="P:DNA-templated transcription"/>
    <property type="evidence" value="ECO:0007669"/>
    <property type="project" value="TreeGrafter"/>
</dbReference>
<evidence type="ECO:0000313" key="7">
    <source>
        <dbReference type="Proteomes" id="UP000028534"/>
    </source>
</evidence>
<dbReference type="Pfam" id="PF03466">
    <property type="entry name" value="LysR_substrate"/>
    <property type="match status" value="1"/>
</dbReference>
<reference evidence="6 7" key="1">
    <citation type="submission" date="2014-03" db="EMBL/GenBank/DDBJ databases">
        <title>Genome sequence of Sphingobium yanoikuyae B1.</title>
        <authorList>
            <person name="Gan H.M."/>
            <person name="Gan H.Y."/>
            <person name="Savka M.A."/>
        </authorList>
    </citation>
    <scope>NUCLEOTIDE SEQUENCE [LARGE SCALE GENOMIC DNA]</scope>
    <source>
        <strain evidence="6 7">B1</strain>
    </source>
</reference>
<keyword evidence="4" id="KW-0804">Transcription</keyword>
<evidence type="ECO:0000256" key="1">
    <source>
        <dbReference type="ARBA" id="ARBA00009437"/>
    </source>
</evidence>
<comment type="similarity">
    <text evidence="1">Belongs to the LysR transcriptional regulatory family.</text>
</comment>
<dbReference type="Pfam" id="PF00126">
    <property type="entry name" value="HTH_1"/>
    <property type="match status" value="1"/>
</dbReference>
<dbReference type="InterPro" id="IPR000847">
    <property type="entry name" value="LysR_HTH_N"/>
</dbReference>
<dbReference type="InterPro" id="IPR036390">
    <property type="entry name" value="WH_DNA-bd_sf"/>
</dbReference>
<dbReference type="PATRIC" id="fig|13690.10.peg.2505"/>
<feature type="domain" description="HTH lysR-type" evidence="5">
    <location>
        <begin position="1"/>
        <end position="60"/>
    </location>
</feature>
<dbReference type="GO" id="GO:0043565">
    <property type="term" value="F:sequence-specific DNA binding"/>
    <property type="evidence" value="ECO:0007669"/>
    <property type="project" value="TreeGrafter"/>
</dbReference>
<dbReference type="GO" id="GO:0003700">
    <property type="term" value="F:DNA-binding transcription factor activity"/>
    <property type="evidence" value="ECO:0007669"/>
    <property type="project" value="InterPro"/>
</dbReference>
<keyword evidence="2" id="KW-0805">Transcription regulation</keyword>
<dbReference type="RefSeq" id="WP_037519672.1">
    <property type="nucleotide sequence ID" value="NZ_JGVR01000014.1"/>
</dbReference>